<dbReference type="Pfam" id="PF00168">
    <property type="entry name" value="C2"/>
    <property type="match status" value="1"/>
</dbReference>
<dbReference type="CDD" id="cd04026">
    <property type="entry name" value="C2_PKC_alpha_gamma"/>
    <property type="match status" value="1"/>
</dbReference>
<dbReference type="SUPFAM" id="SSF49562">
    <property type="entry name" value="C2 domain (Calcium/lipid-binding domain, CaLB)"/>
    <property type="match status" value="1"/>
</dbReference>
<dbReference type="InterPro" id="IPR002219">
    <property type="entry name" value="PKC_DAG/PE"/>
</dbReference>
<keyword evidence="6" id="KW-1185">Reference proteome</keyword>
<dbReference type="PROSITE" id="PS00479">
    <property type="entry name" value="ZF_DAG_PE_1"/>
    <property type="match status" value="1"/>
</dbReference>
<dbReference type="GO" id="GO:0017158">
    <property type="term" value="P:regulation of calcium ion-dependent exocytosis"/>
    <property type="evidence" value="ECO:0007669"/>
    <property type="project" value="TreeGrafter"/>
</dbReference>
<proteinExistence type="predicted"/>
<feature type="region of interest" description="Disordered" evidence="3">
    <location>
        <begin position="276"/>
        <end position="313"/>
    </location>
</feature>
<dbReference type="InterPro" id="IPR035892">
    <property type="entry name" value="C2_domain_sf"/>
</dbReference>
<keyword evidence="2" id="KW-0862">Zinc</keyword>
<dbReference type="Pfam" id="PF00130">
    <property type="entry name" value="C1_1"/>
    <property type="match status" value="1"/>
</dbReference>
<dbReference type="InterPro" id="IPR020454">
    <property type="entry name" value="DAG/PE-bd"/>
</dbReference>
<dbReference type="GO" id="GO:0061669">
    <property type="term" value="P:spontaneous neurotransmitter secretion"/>
    <property type="evidence" value="ECO:0007669"/>
    <property type="project" value="TreeGrafter"/>
</dbReference>
<accession>A0A915NQL4</accession>
<evidence type="ECO:0000256" key="2">
    <source>
        <dbReference type="ARBA" id="ARBA00022833"/>
    </source>
</evidence>
<sequence length="313" mass="36239">MPWGSHNSSSTSSSSSTNKNSLKQKQQEHCCVENLKTQRIEGKAFIRRGALRQKNVHEVKLHKFIARFFKQPTFCSHCKDFIWGLNKQGFQCQVCTLVVHKRCHEFVNFACPGADKVHHRCVRYVPNLCGSDHTEKRGRINLECHARNLIPMDPNGLSDPYVKLKLIPFEENEQCKPKQKSKTIKSTLNPVWDEHFSFKLEPSDKDRRLSVAVWDWDRTSRNDFMGSLSFGISELIKEPVDGWFKLLNDEEGEYYNIRIPPENERDIEKLQKKMADLHSTKSQKINNKPHLANAKQRASTDNNLENSCNNNNS</sequence>
<feature type="region of interest" description="Disordered" evidence="3">
    <location>
        <begin position="1"/>
        <end position="25"/>
    </location>
</feature>
<feature type="domain" description="C2" evidence="4">
    <location>
        <begin position="120"/>
        <end position="244"/>
    </location>
</feature>
<dbReference type="PRINTS" id="PR00008">
    <property type="entry name" value="DAGPEDOMAIN"/>
</dbReference>
<dbReference type="AlphaFoldDB" id="A0A915NQL4"/>
<evidence type="ECO:0000259" key="4">
    <source>
        <dbReference type="PROSITE" id="PS50004"/>
    </source>
</evidence>
<dbReference type="Gene3D" id="2.60.40.150">
    <property type="entry name" value="C2 domain"/>
    <property type="match status" value="1"/>
</dbReference>
<dbReference type="PRINTS" id="PR00360">
    <property type="entry name" value="C2DOMAIN"/>
</dbReference>
<evidence type="ECO:0000256" key="1">
    <source>
        <dbReference type="ARBA" id="ARBA00022723"/>
    </source>
</evidence>
<dbReference type="GO" id="GO:0006887">
    <property type="term" value="P:exocytosis"/>
    <property type="evidence" value="ECO:0007669"/>
    <property type="project" value="TreeGrafter"/>
</dbReference>
<dbReference type="InterPro" id="IPR046349">
    <property type="entry name" value="C1-like_sf"/>
</dbReference>
<dbReference type="CDD" id="cd20833">
    <property type="entry name" value="C1_cPKC_rpt1"/>
    <property type="match status" value="1"/>
</dbReference>
<dbReference type="GO" id="GO:0046872">
    <property type="term" value="F:metal ion binding"/>
    <property type="evidence" value="ECO:0007669"/>
    <property type="project" value="UniProtKB-KW"/>
</dbReference>
<evidence type="ECO:0000256" key="3">
    <source>
        <dbReference type="SAM" id="MobiDB-lite"/>
    </source>
</evidence>
<protein>
    <submittedName>
        <fullName evidence="7">Protein kinase C</fullName>
    </submittedName>
</protein>
<dbReference type="SMART" id="SM00109">
    <property type="entry name" value="C1"/>
    <property type="match status" value="1"/>
</dbReference>
<dbReference type="SMART" id="SM00239">
    <property type="entry name" value="C2"/>
    <property type="match status" value="1"/>
</dbReference>
<evidence type="ECO:0000313" key="7">
    <source>
        <dbReference type="WBParaSite" id="scf7180000419320.g3648"/>
    </source>
</evidence>
<dbReference type="PROSITE" id="PS50081">
    <property type="entry name" value="ZF_DAG_PE_2"/>
    <property type="match status" value="1"/>
</dbReference>
<dbReference type="PANTHER" id="PTHR45729:SF9">
    <property type="entry name" value="DOUBLE C2-LIKE DOMAIN-CONTAINING PROTEIN BETA"/>
    <property type="match status" value="1"/>
</dbReference>
<evidence type="ECO:0000259" key="5">
    <source>
        <dbReference type="PROSITE" id="PS50081"/>
    </source>
</evidence>
<dbReference type="PROSITE" id="PS50004">
    <property type="entry name" value="C2"/>
    <property type="match status" value="1"/>
</dbReference>
<evidence type="ECO:0000313" key="6">
    <source>
        <dbReference type="Proteomes" id="UP000887560"/>
    </source>
</evidence>
<dbReference type="WBParaSite" id="scf7180000419320.g3648">
    <property type="protein sequence ID" value="scf7180000419320.g3648"/>
    <property type="gene ID" value="scf7180000419320.g3648"/>
</dbReference>
<feature type="compositionally biased region" description="Low complexity" evidence="3">
    <location>
        <begin position="302"/>
        <end position="313"/>
    </location>
</feature>
<dbReference type="Proteomes" id="UP000887560">
    <property type="component" value="Unplaced"/>
</dbReference>
<organism evidence="6 7">
    <name type="scientific">Meloidogyne floridensis</name>
    <dbReference type="NCBI Taxonomy" id="298350"/>
    <lineage>
        <taxon>Eukaryota</taxon>
        <taxon>Metazoa</taxon>
        <taxon>Ecdysozoa</taxon>
        <taxon>Nematoda</taxon>
        <taxon>Chromadorea</taxon>
        <taxon>Rhabditida</taxon>
        <taxon>Tylenchina</taxon>
        <taxon>Tylenchomorpha</taxon>
        <taxon>Tylenchoidea</taxon>
        <taxon>Meloidogynidae</taxon>
        <taxon>Meloidogyninae</taxon>
        <taxon>Meloidogyne</taxon>
    </lineage>
</organism>
<keyword evidence="1" id="KW-0479">Metal-binding</keyword>
<dbReference type="InterPro" id="IPR000008">
    <property type="entry name" value="C2_dom"/>
</dbReference>
<reference evidence="7" key="1">
    <citation type="submission" date="2022-11" db="UniProtKB">
        <authorList>
            <consortium name="WormBaseParasite"/>
        </authorList>
    </citation>
    <scope>IDENTIFICATION</scope>
</reference>
<dbReference type="SUPFAM" id="SSF57889">
    <property type="entry name" value="Cysteine-rich domain"/>
    <property type="match status" value="1"/>
</dbReference>
<dbReference type="Gene3D" id="3.30.60.20">
    <property type="match status" value="1"/>
</dbReference>
<feature type="compositionally biased region" description="Low complexity" evidence="3">
    <location>
        <begin position="1"/>
        <end position="21"/>
    </location>
</feature>
<feature type="domain" description="Phorbol-ester/DAG-type" evidence="5">
    <location>
        <begin position="61"/>
        <end position="111"/>
    </location>
</feature>
<dbReference type="FunFam" id="3.30.60.20:FF:000006">
    <property type="entry name" value="Protein kinase C"/>
    <property type="match status" value="1"/>
</dbReference>
<dbReference type="PANTHER" id="PTHR45729">
    <property type="entry name" value="RABPHILIN, ISOFORM A"/>
    <property type="match status" value="1"/>
</dbReference>
<dbReference type="InterPro" id="IPR043566">
    <property type="entry name" value="Rabphilin/DOC2/Noc2"/>
</dbReference>
<dbReference type="GO" id="GO:0098793">
    <property type="term" value="C:presynapse"/>
    <property type="evidence" value="ECO:0007669"/>
    <property type="project" value="GOC"/>
</dbReference>
<name>A0A915NQL4_9BILA</name>